<keyword evidence="1" id="KW-0812">Transmembrane</keyword>
<dbReference type="AlphaFoldDB" id="A0AAW0RPM0"/>
<evidence type="ECO:0000256" key="1">
    <source>
        <dbReference type="SAM" id="Phobius"/>
    </source>
</evidence>
<organism evidence="2 3">
    <name type="scientific">Beauveria asiatica</name>
    <dbReference type="NCBI Taxonomy" id="1069075"/>
    <lineage>
        <taxon>Eukaryota</taxon>
        <taxon>Fungi</taxon>
        <taxon>Dikarya</taxon>
        <taxon>Ascomycota</taxon>
        <taxon>Pezizomycotina</taxon>
        <taxon>Sordariomycetes</taxon>
        <taxon>Hypocreomycetidae</taxon>
        <taxon>Hypocreales</taxon>
        <taxon>Cordycipitaceae</taxon>
        <taxon>Beauveria</taxon>
    </lineage>
</organism>
<sequence length="220" mass="25212">MSQRAERACQQRRVAREIVQTISATELDQNTNRPIYISSTKMVRTLPNRSATPERVREYLAQTLTANHGVAPDRATELALRWKYGRGSDLRDATHWDLQRVLGTLLGPPIGHYVFNSVREDEYLEWRQSIAGVLYHYATFGAILALLLSIAYAYKDLSFQTSKRVLEMVSINVLLRWTLAWAAPLHIYNHHEDILILATIETFCLWVIWLIVATGTGQFL</sequence>
<keyword evidence="1" id="KW-1133">Transmembrane helix</keyword>
<dbReference type="Proteomes" id="UP001397290">
    <property type="component" value="Unassembled WGS sequence"/>
</dbReference>
<evidence type="ECO:0000313" key="2">
    <source>
        <dbReference type="EMBL" id="KAK8144025.1"/>
    </source>
</evidence>
<keyword evidence="1" id="KW-0472">Membrane</keyword>
<name>A0AAW0RPM0_9HYPO</name>
<comment type="caution">
    <text evidence="2">The sequence shown here is derived from an EMBL/GenBank/DDBJ whole genome shotgun (WGS) entry which is preliminary data.</text>
</comment>
<accession>A0AAW0RPM0</accession>
<evidence type="ECO:0000313" key="3">
    <source>
        <dbReference type="Proteomes" id="UP001397290"/>
    </source>
</evidence>
<reference evidence="2 3" key="1">
    <citation type="submission" date="2020-02" db="EMBL/GenBank/DDBJ databases">
        <title>Comparative genomics of the hypocrealean fungal genus Beauvera.</title>
        <authorList>
            <person name="Showalter D.N."/>
            <person name="Bushley K.E."/>
            <person name="Rehner S.A."/>
        </authorList>
    </citation>
    <scope>NUCLEOTIDE SEQUENCE [LARGE SCALE GENOMIC DNA]</scope>
    <source>
        <strain evidence="2 3">ARSEF4384</strain>
    </source>
</reference>
<feature type="transmembrane region" description="Helical" evidence="1">
    <location>
        <begin position="134"/>
        <end position="154"/>
    </location>
</feature>
<protein>
    <submittedName>
        <fullName evidence="2">Uncharacterized protein</fullName>
    </submittedName>
</protein>
<proteinExistence type="predicted"/>
<dbReference type="EMBL" id="JAAHCF010000437">
    <property type="protein sequence ID" value="KAK8144025.1"/>
    <property type="molecule type" value="Genomic_DNA"/>
</dbReference>
<keyword evidence="3" id="KW-1185">Reference proteome</keyword>
<feature type="transmembrane region" description="Helical" evidence="1">
    <location>
        <begin position="194"/>
        <end position="212"/>
    </location>
</feature>
<gene>
    <name evidence="2" type="ORF">G3M48_006413</name>
</gene>